<accession>A0A5P3AGZ1</accession>
<reference evidence="1 2" key="1">
    <citation type="submission" date="2018-08" db="EMBL/GenBank/DDBJ databases">
        <title>Genetic Globetrotter - A new plasmid hitch-hiking vast phylogenetic and geographic distances.</title>
        <authorList>
            <person name="Vollmers J."/>
            <person name="Petersen J."/>
        </authorList>
    </citation>
    <scope>NUCLEOTIDE SEQUENCE [LARGE SCALE GENOMIC DNA]</scope>
    <source>
        <strain evidence="1 2">DSM 26383</strain>
    </source>
</reference>
<gene>
    <name evidence="1" type="ORF">RIdsm_04474</name>
</gene>
<sequence>MVCLGGASLAFSGPSGETQTPRFRAIAGDDLVFKLKDLWKTVAGATVVAVSLGSAPHAEATDLESADGALLEAQWREYEADRPKSIREIQPFRRSAHTQDEDGTEYTLTSLNPAFNTWFLLDIKTVARHTKTVTYHLEMTDPEETTVSLRTTDTPALVFENNGVVERCTPWSGRNSELDKAANSGLPYAPICGDRVFVRNEVRGSRSNREAVAEFLRDNVIFGESIVGIIKGSFYEDAYMVSGDVIAGGDSGEVAASLGKANLSQYPVFRAYFGFELDGAEGGMQAGSWYAVKDAAGIYASAMQPGMIHPDILNRKGETHWLDGIESRADVYLVAFDLSQFELGYEVGTDHPRLNWSPRPSGSGKNWQLPGPDGFNTSAPVVRTGMLSPSLTDRVAATFAGGFKRDHGAWRAGDKAFTNYGHHYGFLANGVIFSKLHPGLSTLFVLDDGSIHMRTWTEADRELLPRVRFARQNGVPLIENGVPGDQVTSWLGGNWSGSAEADLRTLRGGACMKEVNGRKFLIYAYFSTATPSAQARTFQAYGCEHAMLLDMNSQEHTYMALYTNEEGRVVPHHLVNGMSAVDARGSDGHPIARFVGFSDNRDFVYLLRK</sequence>
<dbReference type="KEGG" id="rid:RIdsm_04474"/>
<dbReference type="AlphaFoldDB" id="A0A5P3AGZ1"/>
<dbReference type="Proteomes" id="UP000325785">
    <property type="component" value="Chromosome"/>
</dbReference>
<protein>
    <submittedName>
        <fullName evidence="1">Uncharacterized protein</fullName>
    </submittedName>
</protein>
<evidence type="ECO:0000313" key="2">
    <source>
        <dbReference type="Proteomes" id="UP000325785"/>
    </source>
</evidence>
<dbReference type="EMBL" id="CP031598">
    <property type="protein sequence ID" value="QEW28642.1"/>
    <property type="molecule type" value="Genomic_DNA"/>
</dbReference>
<organism evidence="1 2">
    <name type="scientific">Roseovarius indicus</name>
    <dbReference type="NCBI Taxonomy" id="540747"/>
    <lineage>
        <taxon>Bacteria</taxon>
        <taxon>Pseudomonadati</taxon>
        <taxon>Pseudomonadota</taxon>
        <taxon>Alphaproteobacteria</taxon>
        <taxon>Rhodobacterales</taxon>
        <taxon>Roseobacteraceae</taxon>
        <taxon>Roseovarius</taxon>
    </lineage>
</organism>
<proteinExistence type="predicted"/>
<evidence type="ECO:0000313" key="1">
    <source>
        <dbReference type="EMBL" id="QEW28642.1"/>
    </source>
</evidence>
<name>A0A5P3AGZ1_9RHOB</name>